<evidence type="ECO:0000313" key="3">
    <source>
        <dbReference type="Proteomes" id="UP001168821"/>
    </source>
</evidence>
<organism evidence="2 3">
    <name type="scientific">Zophobas morio</name>
    <dbReference type="NCBI Taxonomy" id="2755281"/>
    <lineage>
        <taxon>Eukaryota</taxon>
        <taxon>Metazoa</taxon>
        <taxon>Ecdysozoa</taxon>
        <taxon>Arthropoda</taxon>
        <taxon>Hexapoda</taxon>
        <taxon>Insecta</taxon>
        <taxon>Pterygota</taxon>
        <taxon>Neoptera</taxon>
        <taxon>Endopterygota</taxon>
        <taxon>Coleoptera</taxon>
        <taxon>Polyphaga</taxon>
        <taxon>Cucujiformia</taxon>
        <taxon>Tenebrionidae</taxon>
        <taxon>Zophobas</taxon>
    </lineage>
</organism>
<keyword evidence="1" id="KW-0472">Membrane</keyword>
<gene>
    <name evidence="2" type="ORF">Zmor_025592</name>
</gene>
<accession>A0AA38HS88</accession>
<feature type="transmembrane region" description="Helical" evidence="1">
    <location>
        <begin position="12"/>
        <end position="31"/>
    </location>
</feature>
<keyword evidence="1" id="KW-0812">Transmembrane</keyword>
<name>A0AA38HS88_9CUCU</name>
<dbReference type="AlphaFoldDB" id="A0AA38HS88"/>
<dbReference type="EMBL" id="JALNTZ010000008">
    <property type="protein sequence ID" value="KAJ3642840.1"/>
    <property type="molecule type" value="Genomic_DNA"/>
</dbReference>
<dbReference type="Proteomes" id="UP001168821">
    <property type="component" value="Unassembled WGS sequence"/>
</dbReference>
<keyword evidence="1" id="KW-1133">Transmembrane helix</keyword>
<keyword evidence="3" id="KW-1185">Reference proteome</keyword>
<evidence type="ECO:0000256" key="1">
    <source>
        <dbReference type="SAM" id="Phobius"/>
    </source>
</evidence>
<comment type="caution">
    <text evidence="2">The sequence shown here is derived from an EMBL/GenBank/DDBJ whole genome shotgun (WGS) entry which is preliminary data.</text>
</comment>
<sequence>MRLILCLKDGISYLVLKMSYFCFMLQFKVLYNNHQKQLRIQEIEERMTELAVNLHTVEGVANSTNVLIGKLRRTVRQKSRRGKFKS</sequence>
<reference evidence="2" key="1">
    <citation type="journal article" date="2023" name="G3 (Bethesda)">
        <title>Whole genome assemblies of Zophobas morio and Tenebrio molitor.</title>
        <authorList>
            <person name="Kaur S."/>
            <person name="Stinson S.A."/>
            <person name="diCenzo G.C."/>
        </authorList>
    </citation>
    <scope>NUCLEOTIDE SEQUENCE</scope>
    <source>
        <strain evidence="2">QUZm001</strain>
    </source>
</reference>
<proteinExistence type="predicted"/>
<protein>
    <submittedName>
        <fullName evidence="2">Uncharacterized protein</fullName>
    </submittedName>
</protein>
<evidence type="ECO:0000313" key="2">
    <source>
        <dbReference type="EMBL" id="KAJ3642840.1"/>
    </source>
</evidence>